<keyword evidence="10" id="KW-0547">Nucleotide-binding</keyword>
<dbReference type="NCBIfam" id="TIGR01524">
    <property type="entry name" value="ATPase-IIIB_Mg"/>
    <property type="match status" value="1"/>
</dbReference>
<dbReference type="InterPro" id="IPR001757">
    <property type="entry name" value="P_typ_ATPase"/>
</dbReference>
<evidence type="ECO:0000256" key="7">
    <source>
        <dbReference type="ARBA" id="ARBA00022519"/>
    </source>
</evidence>
<evidence type="ECO:0000256" key="3">
    <source>
        <dbReference type="ARBA" id="ARBA00008746"/>
    </source>
</evidence>
<comment type="similarity">
    <text evidence="3">Belongs to the cation transport ATPase (P-type) (TC 3.A.3) family. Type IIIB subfamily.</text>
</comment>
<comment type="function">
    <text evidence="1">Mediates magnesium influx to the cytosol.</text>
</comment>
<dbReference type="InterPro" id="IPR044492">
    <property type="entry name" value="P_typ_ATPase_HD_dom"/>
</dbReference>
<evidence type="ECO:0000256" key="13">
    <source>
        <dbReference type="ARBA" id="ARBA00022967"/>
    </source>
</evidence>
<dbReference type="EC" id="7.2.2.14" evidence="4"/>
<dbReference type="SUPFAM" id="SSF56784">
    <property type="entry name" value="HAD-like"/>
    <property type="match status" value="1"/>
</dbReference>
<dbReference type="AlphaFoldDB" id="A0A285CVK4"/>
<keyword evidence="6" id="KW-1003">Cell membrane</keyword>
<feature type="domain" description="Cation-transporting P-type ATPase N-terminal" evidence="19">
    <location>
        <begin position="23"/>
        <end position="96"/>
    </location>
</feature>
<evidence type="ECO:0000256" key="18">
    <source>
        <dbReference type="SAM" id="Phobius"/>
    </source>
</evidence>
<dbReference type="Pfam" id="PF00122">
    <property type="entry name" value="E1-E2_ATPase"/>
    <property type="match status" value="1"/>
</dbReference>
<dbReference type="Pfam" id="PF00689">
    <property type="entry name" value="Cation_ATPase_C"/>
    <property type="match status" value="1"/>
</dbReference>
<dbReference type="InterPro" id="IPR023298">
    <property type="entry name" value="ATPase_P-typ_TM_dom_sf"/>
</dbReference>
<evidence type="ECO:0000256" key="12">
    <source>
        <dbReference type="ARBA" id="ARBA00022842"/>
    </source>
</evidence>
<keyword evidence="14 18" id="KW-1133">Transmembrane helix</keyword>
<dbReference type="InterPro" id="IPR008250">
    <property type="entry name" value="ATPase_P-typ_transduc_dom_A_sf"/>
</dbReference>
<dbReference type="InterPro" id="IPR006068">
    <property type="entry name" value="ATPase_P-typ_cation-transptr_C"/>
</dbReference>
<dbReference type="GO" id="GO:0015444">
    <property type="term" value="F:P-type magnesium transporter activity"/>
    <property type="evidence" value="ECO:0007669"/>
    <property type="project" value="UniProtKB-EC"/>
</dbReference>
<feature type="transmembrane region" description="Helical" evidence="18">
    <location>
        <begin position="735"/>
        <end position="758"/>
    </location>
</feature>
<dbReference type="InterPro" id="IPR018303">
    <property type="entry name" value="ATPase_P-typ_P_site"/>
</dbReference>
<dbReference type="Gene3D" id="3.40.1110.10">
    <property type="entry name" value="Calcium-transporting ATPase, cytoplasmic domain N"/>
    <property type="match status" value="1"/>
</dbReference>
<evidence type="ECO:0000256" key="11">
    <source>
        <dbReference type="ARBA" id="ARBA00022840"/>
    </source>
</evidence>
<dbReference type="Gene3D" id="3.40.50.1000">
    <property type="entry name" value="HAD superfamily/HAD-like"/>
    <property type="match status" value="1"/>
</dbReference>
<dbReference type="SUPFAM" id="SSF81653">
    <property type="entry name" value="Calcium ATPase, transduction domain A"/>
    <property type="match status" value="1"/>
</dbReference>
<dbReference type="EMBL" id="OAOQ01000010">
    <property type="protein sequence ID" value="SNX71564.1"/>
    <property type="molecule type" value="Genomic_DNA"/>
</dbReference>
<evidence type="ECO:0000256" key="6">
    <source>
        <dbReference type="ARBA" id="ARBA00022475"/>
    </source>
</evidence>
<dbReference type="SMART" id="SM00831">
    <property type="entry name" value="Cation_ATPase_N"/>
    <property type="match status" value="1"/>
</dbReference>
<dbReference type="InterPro" id="IPR006415">
    <property type="entry name" value="P-type_ATPase_IIIB"/>
</dbReference>
<reference evidence="21" key="1">
    <citation type="submission" date="2017-08" db="EMBL/GenBank/DDBJ databases">
        <authorList>
            <person name="Varghese N."/>
            <person name="Submissions S."/>
        </authorList>
    </citation>
    <scope>NUCLEOTIDE SEQUENCE [LARGE SCALE GENOMIC DNA]</scope>
    <source>
        <strain evidence="21">JA234</strain>
    </source>
</reference>
<dbReference type="SFLD" id="SFLDG00002">
    <property type="entry name" value="C1.7:_P-type_atpase_like"/>
    <property type="match status" value="1"/>
</dbReference>
<proteinExistence type="inferred from homology"/>
<dbReference type="PROSITE" id="PS00154">
    <property type="entry name" value="ATPASE_E1_E2"/>
    <property type="match status" value="1"/>
</dbReference>
<comment type="catalytic activity">
    <reaction evidence="17">
        <text>Mg(2+)(out) + ATP + H2O = Mg(2+)(in) + ADP + phosphate + H(+)</text>
        <dbReference type="Rhea" id="RHEA:10260"/>
        <dbReference type="ChEBI" id="CHEBI:15377"/>
        <dbReference type="ChEBI" id="CHEBI:15378"/>
        <dbReference type="ChEBI" id="CHEBI:18420"/>
        <dbReference type="ChEBI" id="CHEBI:30616"/>
        <dbReference type="ChEBI" id="CHEBI:43474"/>
        <dbReference type="ChEBI" id="CHEBI:456216"/>
        <dbReference type="EC" id="7.2.2.14"/>
    </reaction>
</comment>
<feature type="transmembrane region" description="Helical" evidence="18">
    <location>
        <begin position="76"/>
        <end position="94"/>
    </location>
</feature>
<protein>
    <recommendedName>
        <fullName evidence="5">Magnesium-transporting ATPase, P-type 1</fullName>
        <ecNumber evidence="4">7.2.2.14</ecNumber>
    </recommendedName>
    <alternativeName>
        <fullName evidence="16">Mg(2+) transport ATPase, P-type 1</fullName>
    </alternativeName>
</protein>
<dbReference type="Gene3D" id="2.70.150.10">
    <property type="entry name" value="Calcium-transporting ATPase, cytoplasmic transduction domain A"/>
    <property type="match status" value="1"/>
</dbReference>
<dbReference type="Proteomes" id="UP000219467">
    <property type="component" value="Unassembled WGS sequence"/>
</dbReference>
<evidence type="ECO:0000256" key="5">
    <source>
        <dbReference type="ARBA" id="ARBA00013555"/>
    </source>
</evidence>
<evidence type="ECO:0000256" key="9">
    <source>
        <dbReference type="ARBA" id="ARBA00022692"/>
    </source>
</evidence>
<evidence type="ECO:0000256" key="16">
    <source>
        <dbReference type="ARBA" id="ARBA00029806"/>
    </source>
</evidence>
<dbReference type="InterPro" id="IPR059000">
    <property type="entry name" value="ATPase_P-type_domA"/>
</dbReference>
<evidence type="ECO:0000259" key="19">
    <source>
        <dbReference type="SMART" id="SM00831"/>
    </source>
</evidence>
<feature type="transmembrane region" description="Helical" evidence="18">
    <location>
        <begin position="100"/>
        <end position="116"/>
    </location>
</feature>
<feature type="transmembrane region" description="Helical" evidence="18">
    <location>
        <begin position="798"/>
        <end position="816"/>
    </location>
</feature>
<feature type="transmembrane region" description="Helical" evidence="18">
    <location>
        <begin position="289"/>
        <end position="312"/>
    </location>
</feature>
<evidence type="ECO:0000256" key="8">
    <source>
        <dbReference type="ARBA" id="ARBA00022553"/>
    </source>
</evidence>
<dbReference type="PANTHER" id="PTHR42861">
    <property type="entry name" value="CALCIUM-TRANSPORTING ATPASE"/>
    <property type="match status" value="1"/>
</dbReference>
<dbReference type="SFLD" id="SFLDF00027">
    <property type="entry name" value="p-type_atpase"/>
    <property type="match status" value="1"/>
</dbReference>
<gene>
    <name evidence="20" type="ORF">SAMN05878503_11033</name>
</gene>
<evidence type="ECO:0000256" key="4">
    <source>
        <dbReference type="ARBA" id="ARBA00012786"/>
    </source>
</evidence>
<feature type="transmembrane region" description="Helical" evidence="18">
    <location>
        <begin position="764"/>
        <end position="786"/>
    </location>
</feature>
<dbReference type="GO" id="GO:0005524">
    <property type="term" value="F:ATP binding"/>
    <property type="evidence" value="ECO:0007669"/>
    <property type="project" value="UniProtKB-KW"/>
</dbReference>
<feature type="transmembrane region" description="Helical" evidence="18">
    <location>
        <begin position="822"/>
        <end position="846"/>
    </location>
</feature>
<dbReference type="NCBIfam" id="TIGR01494">
    <property type="entry name" value="ATPase_P-type"/>
    <property type="match status" value="2"/>
</dbReference>
<evidence type="ECO:0000256" key="17">
    <source>
        <dbReference type="ARBA" id="ARBA00047295"/>
    </source>
</evidence>
<evidence type="ECO:0000256" key="2">
    <source>
        <dbReference type="ARBA" id="ARBA00004429"/>
    </source>
</evidence>
<evidence type="ECO:0000256" key="10">
    <source>
        <dbReference type="ARBA" id="ARBA00022741"/>
    </source>
</evidence>
<keyword evidence="15 18" id="KW-0472">Membrane</keyword>
<feature type="transmembrane region" description="Helical" evidence="18">
    <location>
        <begin position="259"/>
        <end position="277"/>
    </location>
</feature>
<keyword evidence="8" id="KW-0597">Phosphoprotein</keyword>
<accession>A0A285CVK4</accession>
<evidence type="ECO:0000256" key="1">
    <source>
        <dbReference type="ARBA" id="ARBA00003954"/>
    </source>
</evidence>
<name>A0A285CVK4_9RHOB</name>
<dbReference type="Gene3D" id="1.20.1110.10">
    <property type="entry name" value="Calcium-transporting ATPase, transmembrane domain"/>
    <property type="match status" value="1"/>
</dbReference>
<dbReference type="InterPro" id="IPR023299">
    <property type="entry name" value="ATPase_P-typ_cyto_dom_N"/>
</dbReference>
<evidence type="ECO:0000313" key="21">
    <source>
        <dbReference type="Proteomes" id="UP000219467"/>
    </source>
</evidence>
<dbReference type="InterPro" id="IPR004014">
    <property type="entry name" value="ATPase_P-typ_cation-transptr_N"/>
</dbReference>
<keyword evidence="11" id="KW-0067">ATP-binding</keyword>
<dbReference type="Pfam" id="PF13246">
    <property type="entry name" value="Cation_ATPase"/>
    <property type="match status" value="1"/>
</dbReference>
<evidence type="ECO:0000256" key="15">
    <source>
        <dbReference type="ARBA" id="ARBA00023136"/>
    </source>
</evidence>
<dbReference type="GO" id="GO:0016887">
    <property type="term" value="F:ATP hydrolysis activity"/>
    <property type="evidence" value="ECO:0007669"/>
    <property type="project" value="InterPro"/>
</dbReference>
<dbReference type="Pfam" id="PF00690">
    <property type="entry name" value="Cation_ATPase_N"/>
    <property type="match status" value="1"/>
</dbReference>
<dbReference type="GO" id="GO:0005886">
    <property type="term" value="C:plasma membrane"/>
    <property type="evidence" value="ECO:0007669"/>
    <property type="project" value="UniProtKB-SubCell"/>
</dbReference>
<comment type="subcellular location">
    <subcellularLocation>
        <location evidence="2">Cell inner membrane</location>
        <topology evidence="2">Multi-pass membrane protein</topology>
    </subcellularLocation>
</comment>
<keyword evidence="9 18" id="KW-0812">Transmembrane</keyword>
<sequence>MAARQHQGARREVPLSEAGHDERYWSIGAAEVAAGLGSGSRGLTSDRAAAKLLALGPNTVVEAPRRGTLRLLLRQFESPLVLILAVAASISLVLHQWVDAIIILLIVMGSAFLGFFQEIRASAAVADLKKRLALTARVLRDGTERVLPVTRIVPGDVILLSAGNLVPADGIVLEAQDFLVSEASMTGESFPVEKRPGIVAADAPLGRRLNMVFLGASVRSGTARVLAVRTGRHTEFGAIAERLRARTAETDFARGVRQFGYLLIRVMVVVVLFVLTVNAALDRPVVESLLFAAALAVGLSPELLPAIVSVTLSAGARRMAAEGVIVRRLDAIENLGSMSVLCTDKTGTLTKGEVVLQQALDAAGRPSDSVKRLAWLNARFETGIENPLDAALVAAGEAAGFGPAGCAKIDEIPYDFERRRLTIVLAEADGHRMVTKGAFAEILAICTRVATGATEVALDEGHRAALNAIFHAHSAEGLRVLALATRQFTPKQDYDRADEAGMTFRGFLVFLDPPKEDAAATIASLRGLGIAIKVISGDNRHVTAHVARTVGLDAGAMLSGTEIAAMRDEALWHLAPRTELFVEIDPQQKERIVRALQRTGATVGYLGDGINDAPALHAADVGISVAEAVDVARESADIVLTHRDLEVLRAGVEGGRRTFANTLKYISITTSANFGNMVSMAIVTPFLPFLPLLAKQILLNNFLSDLPSLAIASDRVDPERLATPQRWNVSEIRRFMVLFGLTSSVFDLLTFGLLIWVLQADAALFQTSWFMISLMTELAVVLVLRTRRPALRSQPGRILIWLTVAILGVTFVLPSIGPVRAAFGFVPLSPAMLAAIVAILAGYIVTTETVKLWFFRGRPDPAAAPAPS</sequence>
<dbReference type="SFLD" id="SFLDS00003">
    <property type="entry name" value="Haloacid_Dehalogenase"/>
    <property type="match status" value="1"/>
</dbReference>
<dbReference type="PRINTS" id="PR01836">
    <property type="entry name" value="MGATPASE"/>
</dbReference>
<dbReference type="InterPro" id="IPR036412">
    <property type="entry name" value="HAD-like_sf"/>
</dbReference>
<keyword evidence="21" id="KW-1185">Reference proteome</keyword>
<evidence type="ECO:0000256" key="14">
    <source>
        <dbReference type="ARBA" id="ARBA00022989"/>
    </source>
</evidence>
<keyword evidence="12" id="KW-0460">Magnesium</keyword>
<dbReference type="InterPro" id="IPR023214">
    <property type="entry name" value="HAD_sf"/>
</dbReference>
<dbReference type="SUPFAM" id="SSF81665">
    <property type="entry name" value="Calcium ATPase, transmembrane domain M"/>
    <property type="match status" value="1"/>
</dbReference>
<organism evidence="20 21">
    <name type="scientific">Cereibacter ovatus</name>
    <dbReference type="NCBI Taxonomy" id="439529"/>
    <lineage>
        <taxon>Bacteria</taxon>
        <taxon>Pseudomonadati</taxon>
        <taxon>Pseudomonadota</taxon>
        <taxon>Alphaproteobacteria</taxon>
        <taxon>Rhodobacterales</taxon>
        <taxon>Paracoccaceae</taxon>
        <taxon>Cereibacter</taxon>
    </lineage>
</organism>
<keyword evidence="7" id="KW-0997">Cell inner membrane</keyword>
<keyword evidence="13" id="KW-1278">Translocase</keyword>
<evidence type="ECO:0000313" key="20">
    <source>
        <dbReference type="EMBL" id="SNX71564.1"/>
    </source>
</evidence>